<proteinExistence type="predicted"/>
<feature type="region of interest" description="Disordered" evidence="1">
    <location>
        <begin position="43"/>
        <end position="67"/>
    </location>
</feature>
<dbReference type="Proteomes" id="UP001152795">
    <property type="component" value="Unassembled WGS sequence"/>
</dbReference>
<dbReference type="AlphaFoldDB" id="A0A7D9HJL8"/>
<organism evidence="2 3">
    <name type="scientific">Paramuricea clavata</name>
    <name type="common">Red gorgonian</name>
    <name type="synonym">Violescent sea-whip</name>
    <dbReference type="NCBI Taxonomy" id="317549"/>
    <lineage>
        <taxon>Eukaryota</taxon>
        <taxon>Metazoa</taxon>
        <taxon>Cnidaria</taxon>
        <taxon>Anthozoa</taxon>
        <taxon>Octocorallia</taxon>
        <taxon>Malacalcyonacea</taxon>
        <taxon>Plexauridae</taxon>
        <taxon>Paramuricea</taxon>
    </lineage>
</organism>
<evidence type="ECO:0000256" key="1">
    <source>
        <dbReference type="SAM" id="MobiDB-lite"/>
    </source>
</evidence>
<evidence type="ECO:0000313" key="3">
    <source>
        <dbReference type="Proteomes" id="UP001152795"/>
    </source>
</evidence>
<protein>
    <submittedName>
        <fullName evidence="2">Uncharacterized protein</fullName>
    </submittedName>
</protein>
<name>A0A7D9HJL8_PARCT</name>
<reference evidence="2" key="1">
    <citation type="submission" date="2020-04" db="EMBL/GenBank/DDBJ databases">
        <authorList>
            <person name="Alioto T."/>
            <person name="Alioto T."/>
            <person name="Gomez Garrido J."/>
        </authorList>
    </citation>
    <scope>NUCLEOTIDE SEQUENCE</scope>
    <source>
        <strain evidence="2">A484AB</strain>
    </source>
</reference>
<feature type="region of interest" description="Disordered" evidence="1">
    <location>
        <begin position="89"/>
        <end position="123"/>
    </location>
</feature>
<keyword evidence="3" id="KW-1185">Reference proteome</keyword>
<evidence type="ECO:0000313" key="2">
    <source>
        <dbReference type="EMBL" id="CAB3982263.1"/>
    </source>
</evidence>
<comment type="caution">
    <text evidence="2">The sequence shown here is derived from an EMBL/GenBank/DDBJ whole genome shotgun (WGS) entry which is preliminary data.</text>
</comment>
<dbReference type="EMBL" id="CACRXK020000483">
    <property type="protein sequence ID" value="CAB3982263.1"/>
    <property type="molecule type" value="Genomic_DNA"/>
</dbReference>
<accession>A0A7D9HJL8</accession>
<gene>
    <name evidence="2" type="ORF">PACLA_8A015287</name>
</gene>
<feature type="non-terminal residue" evidence="2">
    <location>
        <position position="166"/>
    </location>
</feature>
<sequence length="166" mass="16485">KNSVLLQEVQSKQKFRCSSSSSKFASSFNTAMSVSPYTSVIPSTKAKSNGGGSGIAEPDKCGGGGIAEPEAKEVVAEVVVLQNHGMGGGKAGGEMVGPGKGGGGLPGFGNKNDPLRGGGGGGGTAWGTGVTGVEFNPGGGMAGIGVEDIFIILLSSFDCFEIFDSY</sequence>
<feature type="compositionally biased region" description="Gly residues" evidence="1">
    <location>
        <begin position="89"/>
        <end position="107"/>
    </location>
</feature>